<gene>
    <name evidence="2" type="ORF">SDJN03_05438</name>
</gene>
<evidence type="ECO:0008006" key="4">
    <source>
        <dbReference type="Google" id="ProtNLM"/>
    </source>
</evidence>
<comment type="caution">
    <text evidence="2">The sequence shown here is derived from an EMBL/GenBank/DDBJ whole genome shotgun (WGS) entry which is preliminary data.</text>
</comment>
<organism evidence="2 3">
    <name type="scientific">Cucurbita argyrosperma subsp. sororia</name>
    <dbReference type="NCBI Taxonomy" id="37648"/>
    <lineage>
        <taxon>Eukaryota</taxon>
        <taxon>Viridiplantae</taxon>
        <taxon>Streptophyta</taxon>
        <taxon>Embryophyta</taxon>
        <taxon>Tracheophyta</taxon>
        <taxon>Spermatophyta</taxon>
        <taxon>Magnoliopsida</taxon>
        <taxon>eudicotyledons</taxon>
        <taxon>Gunneridae</taxon>
        <taxon>Pentapetalae</taxon>
        <taxon>rosids</taxon>
        <taxon>fabids</taxon>
        <taxon>Cucurbitales</taxon>
        <taxon>Cucurbitaceae</taxon>
        <taxon>Cucurbiteae</taxon>
        <taxon>Cucurbita</taxon>
    </lineage>
</organism>
<sequence length="290" mass="32858">MILQKERASSTQSNSRNKAQVIARLMFQSSFSNHEGHSSNRFVPIRKPILLASATFSRCRFQRTARTNTHFKVRFEKSQVNYQSMCSAFSQVIHQTDLFQFTSRFFLLRLHFLPAVSCIQRAPSHISVSLLRLSASPFPSHLIAKQNLKETEKMHRSVSWNRFSDEYYSSSSPSPALSSTPGQALRLSFDGNEQPTSYPADEIVKREKARVKFAATAVHVIPLVLVLCAILLWFFSNPEIDAGMRWDPMAARIEGLNVEGEIEREFGGAQNEALPILDSTPSTLKIKRLH</sequence>
<dbReference type="Proteomes" id="UP000685013">
    <property type="component" value="Chromosome 4"/>
</dbReference>
<dbReference type="PANTHER" id="PTHR34189:SF4">
    <property type="entry name" value="TRANSMEMBRANE PROTEIN"/>
    <property type="match status" value="1"/>
</dbReference>
<keyword evidence="1" id="KW-1133">Transmembrane helix</keyword>
<proteinExistence type="predicted"/>
<accession>A0AAV6NN85</accession>
<evidence type="ECO:0000313" key="3">
    <source>
        <dbReference type="Proteomes" id="UP000685013"/>
    </source>
</evidence>
<evidence type="ECO:0000256" key="1">
    <source>
        <dbReference type="SAM" id="Phobius"/>
    </source>
</evidence>
<dbReference type="AlphaFoldDB" id="A0AAV6NN85"/>
<keyword evidence="1" id="KW-0812">Transmembrane</keyword>
<dbReference type="EMBL" id="JAGKQH010000004">
    <property type="protein sequence ID" value="KAG6600205.1"/>
    <property type="molecule type" value="Genomic_DNA"/>
</dbReference>
<evidence type="ECO:0000313" key="2">
    <source>
        <dbReference type="EMBL" id="KAG6600205.1"/>
    </source>
</evidence>
<feature type="transmembrane region" description="Helical" evidence="1">
    <location>
        <begin position="213"/>
        <end position="235"/>
    </location>
</feature>
<dbReference type="PANTHER" id="PTHR34189">
    <property type="entry name" value="TRANSMEMBRANE PROTEIN"/>
    <property type="match status" value="1"/>
</dbReference>
<protein>
    <recommendedName>
        <fullName evidence="4">Transmembrane protein</fullName>
    </recommendedName>
</protein>
<keyword evidence="3" id="KW-1185">Reference proteome</keyword>
<reference evidence="2 3" key="1">
    <citation type="journal article" date="2021" name="Hortic Res">
        <title>The domestication of Cucurbita argyrosperma as revealed by the genome of its wild relative.</title>
        <authorList>
            <person name="Barrera-Redondo J."/>
            <person name="Sanchez-de la Vega G."/>
            <person name="Aguirre-Liguori J.A."/>
            <person name="Castellanos-Morales G."/>
            <person name="Gutierrez-Guerrero Y.T."/>
            <person name="Aguirre-Dugua X."/>
            <person name="Aguirre-Planter E."/>
            <person name="Tenaillon M.I."/>
            <person name="Lira-Saade R."/>
            <person name="Eguiarte L.E."/>
        </authorList>
    </citation>
    <scope>NUCLEOTIDE SEQUENCE [LARGE SCALE GENOMIC DNA]</scope>
    <source>
        <strain evidence="2">JBR-2021</strain>
    </source>
</reference>
<keyword evidence="1" id="KW-0472">Membrane</keyword>
<name>A0AAV6NN85_9ROSI</name>
<feature type="non-terminal residue" evidence="2">
    <location>
        <position position="1"/>
    </location>
</feature>